<dbReference type="UniPathway" id="UPA00050">
    <property type="reaction ID" value="UER00461"/>
</dbReference>
<comment type="similarity">
    <text evidence="2 10">Belongs to the aspartokinase family.</text>
</comment>
<feature type="binding site" evidence="9">
    <location>
        <position position="233"/>
    </location>
    <ligand>
        <name>ATP</name>
        <dbReference type="ChEBI" id="CHEBI:30616"/>
    </ligand>
</feature>
<feature type="binding site" evidence="9">
    <location>
        <position position="120"/>
    </location>
    <ligand>
        <name>substrate</name>
    </ligand>
</feature>
<keyword evidence="11" id="KW-0028">Amino-acid biosynthesis</keyword>
<comment type="catalytic activity">
    <reaction evidence="8 10">
        <text>L-aspartate + ATP = 4-phospho-L-aspartate + ADP</text>
        <dbReference type="Rhea" id="RHEA:23776"/>
        <dbReference type="ChEBI" id="CHEBI:29991"/>
        <dbReference type="ChEBI" id="CHEBI:30616"/>
        <dbReference type="ChEBI" id="CHEBI:57535"/>
        <dbReference type="ChEBI" id="CHEBI:456216"/>
        <dbReference type="EC" id="2.7.2.4"/>
    </reaction>
</comment>
<dbReference type="PANTHER" id="PTHR21499:SF59">
    <property type="entry name" value="ASPARTOKINASE"/>
    <property type="match status" value="1"/>
</dbReference>
<dbReference type="PROSITE" id="PS00324">
    <property type="entry name" value="ASPARTOKINASE"/>
    <property type="match status" value="1"/>
</dbReference>
<dbReference type="EMBL" id="PDKU01000002">
    <property type="protein sequence ID" value="PPI86526.1"/>
    <property type="molecule type" value="Genomic_DNA"/>
</dbReference>
<keyword evidence="3 10" id="KW-0808">Transferase</keyword>
<organism evidence="14 15">
    <name type="scientific">Candidatus Pantoea edessiphila</name>
    <dbReference type="NCBI Taxonomy" id="2044610"/>
    <lineage>
        <taxon>Bacteria</taxon>
        <taxon>Pseudomonadati</taxon>
        <taxon>Pseudomonadota</taxon>
        <taxon>Gammaproteobacteria</taxon>
        <taxon>Enterobacterales</taxon>
        <taxon>Erwiniaceae</taxon>
        <taxon>Pantoea</taxon>
    </lineage>
</organism>
<dbReference type="InterPro" id="IPR054352">
    <property type="entry name" value="ACT_Aspartokinase"/>
</dbReference>
<dbReference type="Pfam" id="PF22468">
    <property type="entry name" value="ACT_9"/>
    <property type="match status" value="1"/>
</dbReference>
<dbReference type="Pfam" id="PF00696">
    <property type="entry name" value="AA_kinase"/>
    <property type="match status" value="1"/>
</dbReference>
<dbReference type="SUPFAM" id="SSF53633">
    <property type="entry name" value="Carbamate kinase-like"/>
    <property type="match status" value="1"/>
</dbReference>
<evidence type="ECO:0000259" key="12">
    <source>
        <dbReference type="Pfam" id="PF00696"/>
    </source>
</evidence>
<dbReference type="Proteomes" id="UP000296144">
    <property type="component" value="Unassembled WGS sequence"/>
</dbReference>
<dbReference type="OrthoDB" id="9799110at2"/>
<feature type="domain" description="Aspartokinase ACT" evidence="13">
    <location>
        <begin position="389"/>
        <end position="446"/>
    </location>
</feature>
<keyword evidence="5 10" id="KW-0418">Kinase</keyword>
<proteinExistence type="inferred from homology"/>
<keyword evidence="6 9" id="KW-0067">ATP-binding</keyword>
<feature type="binding site" evidence="9">
    <location>
        <position position="228"/>
    </location>
    <ligand>
        <name>ATP</name>
        <dbReference type="ChEBI" id="CHEBI:30616"/>
    </ligand>
</feature>
<dbReference type="GO" id="GO:0009090">
    <property type="term" value="P:homoserine biosynthetic process"/>
    <property type="evidence" value="ECO:0007669"/>
    <property type="project" value="TreeGrafter"/>
</dbReference>
<feature type="domain" description="Aspartate/glutamate/uridylate kinase" evidence="12">
    <location>
        <begin position="4"/>
        <end position="277"/>
    </location>
</feature>
<evidence type="ECO:0000256" key="2">
    <source>
        <dbReference type="ARBA" id="ARBA00010122"/>
    </source>
</evidence>
<dbReference type="Gene3D" id="3.40.1160.10">
    <property type="entry name" value="Acetylglutamate kinase-like"/>
    <property type="match status" value="1"/>
</dbReference>
<dbReference type="Gene3D" id="3.30.70.260">
    <property type="match status" value="2"/>
</dbReference>
<comment type="pathway">
    <text evidence="11">Amino-acid biosynthesis; L-threonine biosynthesis; L-threonine from L-aspartate: step 1/5.</text>
</comment>
<evidence type="ECO:0000256" key="5">
    <source>
        <dbReference type="ARBA" id="ARBA00022777"/>
    </source>
</evidence>
<evidence type="ECO:0000313" key="15">
    <source>
        <dbReference type="Proteomes" id="UP000296144"/>
    </source>
</evidence>
<dbReference type="GO" id="GO:0005829">
    <property type="term" value="C:cytosol"/>
    <property type="evidence" value="ECO:0007669"/>
    <property type="project" value="TreeGrafter"/>
</dbReference>
<evidence type="ECO:0000256" key="4">
    <source>
        <dbReference type="ARBA" id="ARBA00022741"/>
    </source>
</evidence>
<dbReference type="AlphaFoldDB" id="A0A2P5SW37"/>
<evidence type="ECO:0000259" key="13">
    <source>
        <dbReference type="Pfam" id="PF22468"/>
    </source>
</evidence>
<feature type="binding site" evidence="9">
    <location>
        <begin position="222"/>
        <end position="223"/>
    </location>
    <ligand>
        <name>ATP</name>
        <dbReference type="ChEBI" id="CHEBI:30616"/>
    </ligand>
</feature>
<dbReference type="GO" id="GO:0009088">
    <property type="term" value="P:threonine biosynthetic process"/>
    <property type="evidence" value="ECO:0007669"/>
    <property type="project" value="UniProtKB-UniPathway"/>
</dbReference>
<dbReference type="PIRSF" id="PIRSF000726">
    <property type="entry name" value="Asp_kin"/>
    <property type="match status" value="1"/>
</dbReference>
<comment type="pathway">
    <text evidence="1 11">Amino-acid biosynthesis; L-lysine biosynthesis via DAP pathway; (S)-tetrahydrodipicolinate from L-aspartate: step 1/4.</text>
</comment>
<evidence type="ECO:0000313" key="14">
    <source>
        <dbReference type="EMBL" id="PPI86526.1"/>
    </source>
</evidence>
<dbReference type="GO" id="GO:0005524">
    <property type="term" value="F:ATP binding"/>
    <property type="evidence" value="ECO:0007669"/>
    <property type="project" value="UniProtKB-KW"/>
</dbReference>
<name>A0A2P5SW37_9GAMM</name>
<evidence type="ECO:0000256" key="10">
    <source>
        <dbReference type="RuleBase" id="RU003448"/>
    </source>
</evidence>
<dbReference type="InterPro" id="IPR036393">
    <property type="entry name" value="AceGlu_kinase-like_sf"/>
</dbReference>
<evidence type="ECO:0000256" key="11">
    <source>
        <dbReference type="RuleBase" id="RU004249"/>
    </source>
</evidence>
<dbReference type="InterPro" id="IPR042199">
    <property type="entry name" value="AsparK_Bifunc_asparK/hSer_DH"/>
</dbReference>
<dbReference type="GO" id="GO:0004072">
    <property type="term" value="F:aspartate kinase activity"/>
    <property type="evidence" value="ECO:0007669"/>
    <property type="project" value="UniProtKB-EC"/>
</dbReference>
<gene>
    <name evidence="14" type="ORF">CRV10_01610</name>
</gene>
<evidence type="ECO:0000256" key="1">
    <source>
        <dbReference type="ARBA" id="ARBA00004766"/>
    </source>
</evidence>
<dbReference type="InterPro" id="IPR001341">
    <property type="entry name" value="Asp_kinase"/>
</dbReference>
<keyword evidence="7" id="KW-0457">Lysine biosynthesis</keyword>
<dbReference type="UniPathway" id="UPA00034">
    <property type="reaction ID" value="UER00015"/>
</dbReference>
<evidence type="ECO:0000256" key="8">
    <source>
        <dbReference type="ARBA" id="ARBA00047872"/>
    </source>
</evidence>
<evidence type="ECO:0000256" key="7">
    <source>
        <dbReference type="ARBA" id="ARBA00023154"/>
    </source>
</evidence>
<dbReference type="InterPro" id="IPR045865">
    <property type="entry name" value="ACT-like_dom_sf"/>
</dbReference>
<comment type="pathway">
    <text evidence="11">Amino-acid biosynthesis; L-methionine biosynthesis via de novo pathway; L-homoserine from L-aspartate: step 1/3.</text>
</comment>
<dbReference type="RefSeq" id="WP_136130100.1">
    <property type="nucleotide sequence ID" value="NZ_PDKU01000002.1"/>
</dbReference>
<evidence type="ECO:0000256" key="9">
    <source>
        <dbReference type="PIRSR" id="PIRSR000726-1"/>
    </source>
</evidence>
<evidence type="ECO:0000256" key="3">
    <source>
        <dbReference type="ARBA" id="ARBA00022679"/>
    </source>
</evidence>
<keyword evidence="15" id="KW-1185">Reference proteome</keyword>
<comment type="caution">
    <text evidence="14">The sequence shown here is derived from an EMBL/GenBank/DDBJ whole genome shotgun (WGS) entry which is preliminary data.</text>
</comment>
<dbReference type="InterPro" id="IPR018042">
    <property type="entry name" value="Aspartate_kinase_CS"/>
</dbReference>
<accession>A0A2P5SW37</accession>
<dbReference type="GO" id="GO:0009089">
    <property type="term" value="P:lysine biosynthetic process via diaminopimelate"/>
    <property type="evidence" value="ECO:0007669"/>
    <property type="project" value="UniProtKB-UniPathway"/>
</dbReference>
<feature type="binding site" evidence="9">
    <location>
        <begin position="9"/>
        <end position="12"/>
    </location>
    <ligand>
        <name>ATP</name>
        <dbReference type="ChEBI" id="CHEBI:30616"/>
    </ligand>
</feature>
<dbReference type="EC" id="2.7.2.4" evidence="10"/>
<dbReference type="NCBIfam" id="TIGR00657">
    <property type="entry name" value="asp_kinases"/>
    <property type="match status" value="1"/>
</dbReference>
<dbReference type="InterPro" id="IPR005260">
    <property type="entry name" value="Asp_kin_monofn"/>
</dbReference>
<dbReference type="Gene3D" id="1.20.120.1320">
    <property type="entry name" value="Aspartokinase, catalytic domain"/>
    <property type="match status" value="1"/>
</dbReference>
<dbReference type="NCBIfam" id="NF006570">
    <property type="entry name" value="PRK09084.1"/>
    <property type="match status" value="1"/>
</dbReference>
<sequence>MVQKLVVAKFGGTSVADFNAMNRSANVIINDPNTRLVVLSASATITNILISLSEGKNKLHRSLLIKKITDIQDSIIYQLKKNKQLHKLINKMITTIAILAKNASVAPSKELKDEIVSYGELISTLIFVEILREKKIDTVWFDIRKVMKTNNNFGCAQPDINILSCKVKKYLEPIVYKKIIVTQGFIGLDDHGRTTTLGRGGSDYTATLLGEALRATRVDIWTDVPGIYTTDPRLVSTAKRIDEITFKEAAEMAIYGAKILHPFTLLPVVRSDIPVFVSSSHNPEAGGTYIINKNKHLPLFRALTLRNKQIMLTMRKLDQYNQTNFLAKIFNILLNHDISVDILTSSETSLALIINNSFEVNVNDFITNEFLAKVSSFCQISIEENLSLISIIGNNLSKALGIRKKIFEILEPFNLRMVYYDVNNCNICFVVSSIDSEYIIRTLHHNLFE</sequence>
<dbReference type="InterPro" id="IPR001048">
    <property type="entry name" value="Asp/Glu/Uridylate_kinase"/>
</dbReference>
<reference evidence="14 15" key="1">
    <citation type="journal article" date="2018" name="Genome Biol. Evol.">
        <title>Cladogenesis and Genomic Streamlining in Extracellular Endosymbionts of Tropical Stink Bugs.</title>
        <authorList>
            <person name="Otero-Bravo A."/>
            <person name="Goffredi S."/>
            <person name="Sabree Z.L."/>
        </authorList>
    </citation>
    <scope>NUCLEOTIDE SEQUENCE [LARGE SCALE GENOMIC DNA]</scope>
    <source>
        <strain evidence="14 15">SoEL</strain>
    </source>
</reference>
<keyword evidence="4 9" id="KW-0547">Nucleotide-binding</keyword>
<dbReference type="UniPathway" id="UPA00051">
    <property type="reaction ID" value="UER00462"/>
</dbReference>
<dbReference type="SUPFAM" id="SSF55021">
    <property type="entry name" value="ACT-like"/>
    <property type="match status" value="2"/>
</dbReference>
<evidence type="ECO:0000256" key="6">
    <source>
        <dbReference type="ARBA" id="ARBA00022840"/>
    </source>
</evidence>
<dbReference type="PANTHER" id="PTHR21499">
    <property type="entry name" value="ASPARTATE KINASE"/>
    <property type="match status" value="1"/>
</dbReference>
<feature type="binding site" evidence="9">
    <location>
        <position position="46"/>
    </location>
    <ligand>
        <name>substrate</name>
    </ligand>
</feature>
<protein>
    <recommendedName>
        <fullName evidence="10">Aspartokinase</fullName>
        <ecNumber evidence="10">2.7.2.4</ecNumber>
    </recommendedName>
</protein>